<dbReference type="EMBL" id="CP000390">
    <property type="protein sequence ID" value="ABG61755.1"/>
    <property type="molecule type" value="Genomic_DNA"/>
</dbReference>
<evidence type="ECO:0000256" key="3">
    <source>
        <dbReference type="ARBA" id="ARBA00022679"/>
    </source>
</evidence>
<dbReference type="EC" id="2.7.13.3" evidence="2"/>
<evidence type="ECO:0000256" key="4">
    <source>
        <dbReference type="ARBA" id="ARBA00022741"/>
    </source>
</evidence>
<dbReference type="eggNOG" id="COG3852">
    <property type="taxonomic scope" value="Bacteria"/>
</dbReference>
<dbReference type="STRING" id="266779.Meso_0351"/>
<dbReference type="KEGG" id="mes:Meso_0351"/>
<evidence type="ECO:0000313" key="10">
    <source>
        <dbReference type="EMBL" id="ABG61755.1"/>
    </source>
</evidence>
<organism evidence="10">
    <name type="scientific">Chelativorans sp. (strain BNC1)</name>
    <dbReference type="NCBI Taxonomy" id="266779"/>
    <lineage>
        <taxon>Bacteria</taxon>
        <taxon>Pseudomonadati</taxon>
        <taxon>Pseudomonadota</taxon>
        <taxon>Alphaproteobacteria</taxon>
        <taxon>Hyphomicrobiales</taxon>
        <taxon>Phyllobacteriaceae</taxon>
        <taxon>Chelativorans</taxon>
    </lineage>
</organism>
<comment type="catalytic activity">
    <reaction evidence="1">
        <text>ATP + protein L-histidine = ADP + protein N-phospho-L-histidine.</text>
        <dbReference type="EC" id="2.7.13.3"/>
    </reaction>
</comment>
<dbReference type="GO" id="GO:0004673">
    <property type="term" value="F:protein histidine kinase activity"/>
    <property type="evidence" value="ECO:0007669"/>
    <property type="project" value="UniProtKB-EC"/>
</dbReference>
<dbReference type="SMART" id="SM00387">
    <property type="entry name" value="HATPase_c"/>
    <property type="match status" value="1"/>
</dbReference>
<feature type="domain" description="Histidine kinase" evidence="9">
    <location>
        <begin position="270"/>
        <end position="482"/>
    </location>
</feature>
<keyword evidence="5 10" id="KW-0418">Kinase</keyword>
<dbReference type="PROSITE" id="PS50109">
    <property type="entry name" value="HIS_KIN"/>
    <property type="match status" value="1"/>
</dbReference>
<dbReference type="PANTHER" id="PTHR44936">
    <property type="entry name" value="SENSOR PROTEIN CREC"/>
    <property type="match status" value="1"/>
</dbReference>
<evidence type="ECO:0000256" key="6">
    <source>
        <dbReference type="ARBA" id="ARBA00022840"/>
    </source>
</evidence>
<dbReference type="PRINTS" id="PR00344">
    <property type="entry name" value="BCTRLSENSOR"/>
</dbReference>
<dbReference type="SUPFAM" id="SSF55874">
    <property type="entry name" value="ATPase domain of HSP90 chaperone/DNA topoisomerase II/histidine kinase"/>
    <property type="match status" value="1"/>
</dbReference>
<keyword evidence="8" id="KW-0812">Transmembrane</keyword>
<keyword evidence="3" id="KW-0808">Transferase</keyword>
<dbReference type="InterPro" id="IPR004358">
    <property type="entry name" value="Sig_transdc_His_kin-like_C"/>
</dbReference>
<keyword evidence="6" id="KW-0067">ATP-binding</keyword>
<dbReference type="InterPro" id="IPR036890">
    <property type="entry name" value="HATPase_C_sf"/>
</dbReference>
<evidence type="ECO:0000256" key="2">
    <source>
        <dbReference type="ARBA" id="ARBA00012438"/>
    </source>
</evidence>
<evidence type="ECO:0000259" key="9">
    <source>
        <dbReference type="PROSITE" id="PS50109"/>
    </source>
</evidence>
<feature type="compositionally biased region" description="Polar residues" evidence="7">
    <location>
        <begin position="493"/>
        <end position="508"/>
    </location>
</feature>
<evidence type="ECO:0000256" key="8">
    <source>
        <dbReference type="SAM" id="Phobius"/>
    </source>
</evidence>
<keyword evidence="4" id="KW-0547">Nucleotide-binding</keyword>
<proteinExistence type="predicted"/>
<dbReference type="GO" id="GO:0005524">
    <property type="term" value="F:ATP binding"/>
    <property type="evidence" value="ECO:0007669"/>
    <property type="project" value="UniProtKB-KW"/>
</dbReference>
<reference evidence="10" key="1">
    <citation type="submission" date="2006-06" db="EMBL/GenBank/DDBJ databases">
        <title>Complete sequence of chromosome of Chelativorans sp. BNC1.</title>
        <authorList>
            <consortium name="US DOE Joint Genome Institute"/>
            <person name="Copeland A."/>
            <person name="Lucas S."/>
            <person name="Lapidus A."/>
            <person name="Barry K."/>
            <person name="Detter J.C."/>
            <person name="Glavina del Rio T."/>
            <person name="Hammon N."/>
            <person name="Israni S."/>
            <person name="Dalin E."/>
            <person name="Tice H."/>
            <person name="Pitluck S."/>
            <person name="Chertkov O."/>
            <person name="Brettin T."/>
            <person name="Bruce D."/>
            <person name="Han C."/>
            <person name="Tapia R."/>
            <person name="Gilna P."/>
            <person name="Schmutz J."/>
            <person name="Larimer F."/>
            <person name="Land M."/>
            <person name="Hauser L."/>
            <person name="Kyrpides N."/>
            <person name="Mikhailova N."/>
            <person name="Richardson P."/>
        </authorList>
    </citation>
    <scope>NUCLEOTIDE SEQUENCE</scope>
    <source>
        <strain evidence="10">BNC1</strain>
    </source>
</reference>
<feature type="transmembrane region" description="Helical" evidence="8">
    <location>
        <begin position="176"/>
        <end position="199"/>
    </location>
</feature>
<evidence type="ECO:0000256" key="7">
    <source>
        <dbReference type="SAM" id="MobiDB-lite"/>
    </source>
</evidence>
<dbReference type="Gene3D" id="6.10.340.10">
    <property type="match status" value="1"/>
</dbReference>
<dbReference type="Gene3D" id="3.30.565.10">
    <property type="entry name" value="Histidine kinase-like ATPase, C-terminal domain"/>
    <property type="match status" value="1"/>
</dbReference>
<dbReference type="OrthoDB" id="9784218at2"/>
<gene>
    <name evidence="10" type="ordered locus">Meso_0351</name>
</gene>
<feature type="region of interest" description="Disordered" evidence="7">
    <location>
        <begin position="479"/>
        <end position="508"/>
    </location>
</feature>
<dbReference type="Pfam" id="PF02518">
    <property type="entry name" value="HATPase_c"/>
    <property type="match status" value="1"/>
</dbReference>
<keyword evidence="8" id="KW-0472">Membrane</keyword>
<feature type="transmembrane region" description="Helical" evidence="8">
    <location>
        <begin position="30"/>
        <end position="53"/>
    </location>
</feature>
<evidence type="ECO:0000256" key="1">
    <source>
        <dbReference type="ARBA" id="ARBA00000085"/>
    </source>
</evidence>
<dbReference type="AlphaFoldDB" id="Q11LH0"/>
<dbReference type="InterPro" id="IPR003594">
    <property type="entry name" value="HATPase_dom"/>
</dbReference>
<dbReference type="PANTHER" id="PTHR44936:SF10">
    <property type="entry name" value="SENSOR PROTEIN RSTB"/>
    <property type="match status" value="1"/>
</dbReference>
<protein>
    <recommendedName>
        <fullName evidence="2">histidine kinase</fullName>
        <ecNumber evidence="2">2.7.13.3</ecNumber>
    </recommendedName>
</protein>
<accession>Q11LH0</accession>
<dbReference type="HOGENOM" id="CLU_040271_0_0_5"/>
<dbReference type="CDD" id="cd00075">
    <property type="entry name" value="HATPase"/>
    <property type="match status" value="1"/>
</dbReference>
<sequence>MAEEKRQEGTKTELDASRAVPLTRGLSTKLLFLTILFVMAAEVLIFIPSVANFGRQWMEQRLREAAIVGRVLLDGEAGNLSREASNDVLMTAGVSAIAVRDGNTSRLLVVSHMPPAVDAHIDLDRFDALSAVRKAFGTLFFGGGRILRVYGHVGQSTAQYEVILPDRQLRAAMLIYARNVAAISFLISLFTATLVFYAIDRIMIGPVRAMTRSVLAFGAAPDNAENIIEPESRSDEIGIAERELAEMQKALHRTLGERKRLAELGMAVSKINHDMRNMLASAQLISDRLALSADPTVQSLAPKLVRMLDRAVAYSQGVIAYGRAQEAPPSRRRLRLAPLVEDVHASLAIDPGSGIEFVNEIDPLFEIEADADQLFRVLSNLCRNAVQAMTGEADSALVRRLTISGRQGEGLARIFVADTGPGLPPKARENLFTAFRGSARTGGTGLGLAIAQELIRAHGGEIELMESGNGRTIFCITIPGPTPEDFHRESTESKNAATENGPTAPRQQ</sequence>
<evidence type="ECO:0000256" key="5">
    <source>
        <dbReference type="ARBA" id="ARBA00022777"/>
    </source>
</evidence>
<dbReference type="InterPro" id="IPR050980">
    <property type="entry name" value="2C_sensor_his_kinase"/>
</dbReference>
<name>Q11LH0_CHESB</name>
<dbReference type="InterPro" id="IPR005467">
    <property type="entry name" value="His_kinase_dom"/>
</dbReference>
<keyword evidence="8" id="KW-1133">Transmembrane helix</keyword>